<feature type="compositionally biased region" description="Acidic residues" evidence="2">
    <location>
        <begin position="235"/>
        <end position="244"/>
    </location>
</feature>
<dbReference type="Proteomes" id="UP000177583">
    <property type="component" value="Unassembled WGS sequence"/>
</dbReference>
<feature type="compositionally biased region" description="Acidic residues" evidence="2">
    <location>
        <begin position="753"/>
        <end position="774"/>
    </location>
</feature>
<dbReference type="GO" id="GO:0000160">
    <property type="term" value="P:phosphorelay signal transduction system"/>
    <property type="evidence" value="ECO:0007669"/>
    <property type="project" value="InterPro"/>
</dbReference>
<feature type="region of interest" description="Disordered" evidence="2">
    <location>
        <begin position="747"/>
        <end position="806"/>
    </location>
</feature>
<accession>A0A1F6H006</accession>
<feature type="compositionally biased region" description="Acidic residues" evidence="2">
    <location>
        <begin position="989"/>
        <end position="1116"/>
    </location>
</feature>
<feature type="compositionally biased region" description="Acidic residues" evidence="2">
    <location>
        <begin position="493"/>
        <end position="548"/>
    </location>
</feature>
<feature type="region of interest" description="Disordered" evidence="2">
    <location>
        <begin position="861"/>
        <end position="1139"/>
    </location>
</feature>
<evidence type="ECO:0000313" key="5">
    <source>
        <dbReference type="Proteomes" id="UP000177583"/>
    </source>
</evidence>
<feature type="region of interest" description="Disordered" evidence="2">
    <location>
        <begin position="392"/>
        <end position="631"/>
    </location>
</feature>
<feature type="compositionally biased region" description="Acidic residues" evidence="2">
    <location>
        <begin position="425"/>
        <end position="480"/>
    </location>
</feature>
<feature type="domain" description="Response regulatory" evidence="3">
    <location>
        <begin position="4"/>
        <end position="121"/>
    </location>
</feature>
<evidence type="ECO:0000256" key="1">
    <source>
        <dbReference type="PROSITE-ProRule" id="PRU00169"/>
    </source>
</evidence>
<feature type="region of interest" description="Disordered" evidence="2">
    <location>
        <begin position="177"/>
        <end position="208"/>
    </location>
</feature>
<gene>
    <name evidence="4" type="ORF">A2557_13855</name>
</gene>
<feature type="region of interest" description="Disordered" evidence="2">
    <location>
        <begin position="235"/>
        <end position="327"/>
    </location>
</feature>
<protein>
    <recommendedName>
        <fullName evidence="3">Response regulatory domain-containing protein</fullName>
    </recommendedName>
</protein>
<feature type="compositionally biased region" description="Acidic residues" evidence="2">
    <location>
        <begin position="285"/>
        <end position="327"/>
    </location>
</feature>
<feature type="compositionally biased region" description="Acidic residues" evidence="2">
    <location>
        <begin position="604"/>
        <end position="623"/>
    </location>
</feature>
<reference evidence="4 5" key="1">
    <citation type="journal article" date="2016" name="Nat. Commun.">
        <title>Thousands of microbial genomes shed light on interconnected biogeochemical processes in an aquifer system.</title>
        <authorList>
            <person name="Anantharaman K."/>
            <person name="Brown C.T."/>
            <person name="Hug L.A."/>
            <person name="Sharon I."/>
            <person name="Castelle C.J."/>
            <person name="Probst A.J."/>
            <person name="Thomas B.C."/>
            <person name="Singh A."/>
            <person name="Wilkins M.J."/>
            <person name="Karaoz U."/>
            <person name="Brodie E.L."/>
            <person name="Williams K.H."/>
            <person name="Hubbard S.S."/>
            <person name="Banfield J.F."/>
        </authorList>
    </citation>
    <scope>NUCLEOTIDE SEQUENCE [LARGE SCALE GENOMIC DNA]</scope>
</reference>
<proteinExistence type="predicted"/>
<dbReference type="InterPro" id="IPR001789">
    <property type="entry name" value="Sig_transdc_resp-reg_receiver"/>
</dbReference>
<evidence type="ECO:0000256" key="2">
    <source>
        <dbReference type="SAM" id="MobiDB-lite"/>
    </source>
</evidence>
<feature type="region of interest" description="Disordered" evidence="2">
    <location>
        <begin position="645"/>
        <end position="666"/>
    </location>
</feature>
<feature type="compositionally biased region" description="Acidic residues" evidence="2">
    <location>
        <begin position="883"/>
        <end position="982"/>
    </location>
</feature>
<comment type="caution">
    <text evidence="4">The sequence shown here is derived from an EMBL/GenBank/DDBJ whole genome shotgun (WGS) entry which is preliminary data.</text>
</comment>
<organism evidence="4 5">
    <name type="scientific">Candidatus Lambdaproteobacteria bacterium RIFOXYD2_FULL_56_26</name>
    <dbReference type="NCBI Taxonomy" id="1817773"/>
    <lineage>
        <taxon>Bacteria</taxon>
        <taxon>Pseudomonadati</taxon>
        <taxon>Pseudomonadota</taxon>
        <taxon>Candidatus Lambdaproteobacteria</taxon>
    </lineage>
</organism>
<dbReference type="SUPFAM" id="SSF52172">
    <property type="entry name" value="CheY-like"/>
    <property type="match status" value="1"/>
</dbReference>
<feature type="compositionally biased region" description="Basic and acidic residues" evidence="2">
    <location>
        <begin position="392"/>
        <end position="412"/>
    </location>
</feature>
<dbReference type="SMART" id="SM00448">
    <property type="entry name" value="REC"/>
    <property type="match status" value="1"/>
</dbReference>
<feature type="region of interest" description="Disordered" evidence="2">
    <location>
        <begin position="1206"/>
        <end position="1233"/>
    </location>
</feature>
<evidence type="ECO:0000313" key="4">
    <source>
        <dbReference type="EMBL" id="OGH03614.1"/>
    </source>
</evidence>
<feature type="compositionally biased region" description="Acidic residues" evidence="2">
    <location>
        <begin position="556"/>
        <end position="584"/>
    </location>
</feature>
<feature type="compositionally biased region" description="Acidic residues" evidence="2">
    <location>
        <begin position="1125"/>
        <end position="1135"/>
    </location>
</feature>
<evidence type="ECO:0000259" key="3">
    <source>
        <dbReference type="PROSITE" id="PS50110"/>
    </source>
</evidence>
<feature type="compositionally biased region" description="Acidic residues" evidence="2">
    <location>
        <begin position="652"/>
        <end position="666"/>
    </location>
</feature>
<sequence>MDRKILVLENSMMVRELLSSPAFSLNPGWLFLLESDPAKFLGSAKAAKPDLILLSNQDEAKDYGTLKTLKQTPGLSKVPVLLLTSARDRLDEAKLVKLGAAGFVRKPFEFDTLSQQIKDLLAEAAGQGGRDELDGLQVVDDELIELLSGQQKRQNQFSHPGGLEKVDMAALEEEIDPTQHWNVARPVEPEEVPKNAGRASAPQEPDELAWTEEPAELDEQRPQTVAWAEDENEDVELDLEELNEAEGLGSSMDEVQTGFGTDFAQKSSPGEPPRSFGGSKGLAEAPEDEELQLFELDESALEEGEEESFDLGSEGFEDTPEPLEDEEGLELEENEILEFGDPALEAEPTDSSRTLKVLKLEVRRNNNFTTGIHNRPQPGRPGLTHLACLAHDEEEQRERLPEEINDLDRFDEGAYSPINVGSFGEDSDLEEDSELEPDLEGEGEYQLDAEDSYELEEPLELGEDEDLTAGDLDDFEDSEDPSNFSALSISMPEELESDEGFAEPDLAEEETAEYAELDDSFSGDELEEVAEEFDSFGTEPLEEDESLELDGATFGELEEEPGLEEDSVEDDGGPDFGAEEDGFEDQGPRQEVSEADLDQPGLVDFEDIESLGDFPESVEEGEESSLPFESDLEQDLSVEDGQEFSLTANEVEGPEDSETLEIEEPASIEVEFEVFPPLGENSEEEDYSYEEGIDEQPVELTEDQSSVDEELNFDDFLGEDASSAAASLQQMINLRQVTKAKYDLSGLTGEDLGQTEEDSEEESEVADESDESEPGLEPFGDDLGIGLEAGEPDLDGPLGANEVGYQTVSTKDQGEAGDEDYQEFDQFGEVTFEVSPEVFSMQDFRIEDVEAPVFGGSAIEEEAEQSVPFDSAEAQGDAGAVADEPDLEEPAFAETSEEEEVAGFDPDLMEEEPSLDEDFNGEPDLDGESAFEDLEEPAFAETSEEEEVAGFDPYLMEEEPSLDEDFNGEPDLDGESAFEGLEEPAFAETSEEEEVAGFDPDLMEEEPSLDEDFNGEPDLDGESAFEDLEEPAFAETSEEEEVAGFDPDLMEEEPSLDEDFNGGPDLDGESAFEDLEEPAFAETSEEEEVAGFDPDLMEEEPQEPAFEDSFSEDSEDRELSGGDALAEELEQEEAQEPVLEMDSALEGSPELEAVQFIHKNGDFEGELDETIVFGADGASKEMAAEEVTGEKEAGEEVFEEIEEAEAALPLDFEPTDNGYGEEEEPESAPLAARVDNERELVLEVSPTFQKQLSTMIEEMVQSTITQTLDELLPEMMQKIIKEELEG</sequence>
<comment type="caution">
    <text evidence="1">Lacks conserved residue(s) required for the propagation of feature annotation.</text>
</comment>
<dbReference type="PROSITE" id="PS50110">
    <property type="entry name" value="RESPONSE_REGULATORY"/>
    <property type="match status" value="1"/>
</dbReference>
<dbReference type="InterPro" id="IPR011006">
    <property type="entry name" value="CheY-like_superfamily"/>
</dbReference>
<dbReference type="Gene3D" id="3.40.50.2300">
    <property type="match status" value="1"/>
</dbReference>
<name>A0A1F6H006_9PROT</name>
<dbReference type="EMBL" id="MFNF01000014">
    <property type="protein sequence ID" value="OGH03614.1"/>
    <property type="molecule type" value="Genomic_DNA"/>
</dbReference>